<feature type="transmembrane region" description="Helical" evidence="1">
    <location>
        <begin position="84"/>
        <end position="102"/>
    </location>
</feature>
<evidence type="ECO:0000313" key="3">
    <source>
        <dbReference type="Proteomes" id="UP000192610"/>
    </source>
</evidence>
<keyword evidence="1" id="KW-1133">Transmembrane helix</keyword>
<reference evidence="3" key="1">
    <citation type="submission" date="2016-04" db="EMBL/GenBank/DDBJ databases">
        <authorList>
            <person name="Chen L."/>
            <person name="Zhuang W."/>
            <person name="Wang G."/>
        </authorList>
    </citation>
    <scope>NUCLEOTIDE SEQUENCE [LARGE SCALE GENOMIC DNA]</scope>
    <source>
        <strain evidence="3">17621</strain>
    </source>
</reference>
<dbReference type="OrthoDB" id="676287at2"/>
<proteinExistence type="predicted"/>
<accession>A0A1V9EEH7</accession>
<organism evidence="2 3">
    <name type="scientific">Niastella yeongjuensis</name>
    <dbReference type="NCBI Taxonomy" id="354355"/>
    <lineage>
        <taxon>Bacteria</taxon>
        <taxon>Pseudomonadati</taxon>
        <taxon>Bacteroidota</taxon>
        <taxon>Chitinophagia</taxon>
        <taxon>Chitinophagales</taxon>
        <taxon>Chitinophagaceae</taxon>
        <taxon>Niastella</taxon>
    </lineage>
</organism>
<dbReference type="RefSeq" id="WP_081202583.1">
    <property type="nucleotide sequence ID" value="NZ_FOCZ01000006.1"/>
</dbReference>
<protein>
    <submittedName>
        <fullName evidence="2">Uncharacterized protein</fullName>
    </submittedName>
</protein>
<dbReference type="AlphaFoldDB" id="A0A1V9EEH7"/>
<keyword evidence="3" id="KW-1185">Reference proteome</keyword>
<dbReference type="EMBL" id="LVXG01000034">
    <property type="protein sequence ID" value="OQP44530.1"/>
    <property type="molecule type" value="Genomic_DNA"/>
</dbReference>
<gene>
    <name evidence="2" type="ORF">A4H97_09145</name>
</gene>
<dbReference type="Proteomes" id="UP000192610">
    <property type="component" value="Unassembled WGS sequence"/>
</dbReference>
<name>A0A1V9EEH7_9BACT</name>
<comment type="caution">
    <text evidence="2">The sequence shown here is derived from an EMBL/GenBank/DDBJ whole genome shotgun (WGS) entry which is preliminary data.</text>
</comment>
<keyword evidence="1" id="KW-0812">Transmembrane</keyword>
<evidence type="ECO:0000256" key="1">
    <source>
        <dbReference type="SAM" id="Phobius"/>
    </source>
</evidence>
<sequence length="126" mass="14611">MRVAIFIVCLFYILFGGYNYLFTGTHSFSYSSLRLVKSNVKFTDNKQGLSVVKAVPPGKPGDNIIPDIEDDDSNDSAARKYKLLARYLYAFAYSFVLTYLFSRFRSSKPYYSLFTFKYITQRVLRI</sequence>
<dbReference type="STRING" id="354355.SAMN05660816_03718"/>
<evidence type="ECO:0000313" key="2">
    <source>
        <dbReference type="EMBL" id="OQP44530.1"/>
    </source>
</evidence>
<keyword evidence="1" id="KW-0472">Membrane</keyword>